<protein>
    <submittedName>
        <fullName evidence="2">Helix-turn-helix domain-containing protein</fullName>
    </submittedName>
</protein>
<proteinExistence type="predicted"/>
<evidence type="ECO:0000313" key="2">
    <source>
        <dbReference type="EMBL" id="MCL3994438.1"/>
    </source>
</evidence>
<dbReference type="RefSeq" id="WP_249459287.1">
    <property type="nucleotide sequence ID" value="NZ_JAMCCK010000018.1"/>
</dbReference>
<organism evidence="2 3">
    <name type="scientific">Streptomyces lavenduligriseus</name>
    <dbReference type="NCBI Taxonomy" id="67315"/>
    <lineage>
        <taxon>Bacteria</taxon>
        <taxon>Bacillati</taxon>
        <taxon>Actinomycetota</taxon>
        <taxon>Actinomycetes</taxon>
        <taxon>Kitasatosporales</taxon>
        <taxon>Streptomycetaceae</taxon>
        <taxon>Streptomyces</taxon>
    </lineage>
</organism>
<comment type="caution">
    <text evidence="2">The sequence shown here is derived from an EMBL/GenBank/DDBJ whole genome shotgun (WGS) entry which is preliminary data.</text>
</comment>
<reference evidence="2 3" key="1">
    <citation type="submission" date="2022-05" db="EMBL/GenBank/DDBJ databases">
        <title>Genome Resource of Streptomyces lavenduligriseus GA1-1, a Strain with Broad-Spectrum Antifungal Activity against Phytopathogenic Fungi.</title>
        <authorList>
            <person name="Qi D."/>
        </authorList>
    </citation>
    <scope>NUCLEOTIDE SEQUENCE [LARGE SCALE GENOMIC DNA]</scope>
    <source>
        <strain evidence="2 3">GA1-1</strain>
    </source>
</reference>
<accession>A0ABT0NUL3</accession>
<gene>
    <name evidence="2" type="ORF">M4438_13040</name>
</gene>
<keyword evidence="3" id="KW-1185">Reference proteome</keyword>
<feature type="compositionally biased region" description="Basic and acidic residues" evidence="1">
    <location>
        <begin position="10"/>
        <end position="23"/>
    </location>
</feature>
<dbReference type="EMBL" id="JAMCCK010000018">
    <property type="protein sequence ID" value="MCL3994438.1"/>
    <property type="molecule type" value="Genomic_DNA"/>
</dbReference>
<evidence type="ECO:0000313" key="3">
    <source>
        <dbReference type="Proteomes" id="UP001202052"/>
    </source>
</evidence>
<feature type="region of interest" description="Disordered" evidence="1">
    <location>
        <begin position="1"/>
        <end position="23"/>
    </location>
</feature>
<dbReference type="Proteomes" id="UP001202052">
    <property type="component" value="Unassembled WGS sequence"/>
</dbReference>
<evidence type="ECO:0000256" key="1">
    <source>
        <dbReference type="SAM" id="MobiDB-lite"/>
    </source>
</evidence>
<name>A0ABT0NUL3_9ACTN</name>
<sequence length="170" mass="18901">MSTPPRKNGLRKDQRPVTEADYDEVRRLHAQGLGRNAIAREMGRGPRTVSVIAAELGLDFDRSMTAEATRARKADLEERRVLLAEALQGDAERLTEQLWQRAKVFNIGGKNNTYTDHDVDEPPAEAKKNLMAAAGIAVEKSLKLVPLDREDLEGLAAVDAWLRGMMPDQQ</sequence>